<keyword evidence="3" id="KW-1185">Reference proteome</keyword>
<comment type="caution">
    <text evidence="2">The sequence shown here is derived from an EMBL/GenBank/DDBJ whole genome shotgun (WGS) entry which is preliminary data.</text>
</comment>
<dbReference type="PANTHER" id="PTHR35514:SF1">
    <property type="entry name" value="THYLAKOID LUMENAL 15.0 KDA PROTEIN 2, CHLOROPLASTIC"/>
    <property type="match status" value="1"/>
</dbReference>
<organism evidence="2 3">
    <name type="scientific">Nelumbo nucifera</name>
    <name type="common">Sacred lotus</name>
    <dbReference type="NCBI Taxonomy" id="4432"/>
    <lineage>
        <taxon>Eukaryota</taxon>
        <taxon>Viridiplantae</taxon>
        <taxon>Streptophyta</taxon>
        <taxon>Embryophyta</taxon>
        <taxon>Tracheophyta</taxon>
        <taxon>Spermatophyta</taxon>
        <taxon>Magnoliopsida</taxon>
        <taxon>Proteales</taxon>
        <taxon>Nelumbonaceae</taxon>
        <taxon>Nelumbo</taxon>
    </lineage>
</organism>
<sequence>MVGRISFNLCISRSQVLSFLDYLFLQTFFFLVQTGKLKRNKRNFVGVGRVEAKVGANKLELLPKEFSTVIYVVGFLSASQEKRLAQEIANLERDMGCKLRILAQNYP</sequence>
<dbReference type="AlphaFoldDB" id="A0A822Y7R2"/>
<gene>
    <name evidence="2" type="ORF">HUJ06_030008</name>
</gene>
<dbReference type="EMBL" id="DUZY01000002">
    <property type="protein sequence ID" value="DAD28540.1"/>
    <property type="molecule type" value="Genomic_DNA"/>
</dbReference>
<keyword evidence="1" id="KW-1133">Transmembrane helix</keyword>
<feature type="transmembrane region" description="Helical" evidence="1">
    <location>
        <begin position="16"/>
        <end position="32"/>
    </location>
</feature>
<keyword evidence="1" id="KW-0812">Transmembrane</keyword>
<proteinExistence type="predicted"/>
<evidence type="ECO:0000313" key="2">
    <source>
        <dbReference type="EMBL" id="DAD28540.1"/>
    </source>
</evidence>
<reference evidence="2 3" key="1">
    <citation type="journal article" date="2020" name="Mol. Biol. Evol.">
        <title>Distinct Expression and Methylation Patterns for Genes with Different Fates following a Single Whole-Genome Duplication in Flowering Plants.</title>
        <authorList>
            <person name="Shi T."/>
            <person name="Rahmani R.S."/>
            <person name="Gugger P.F."/>
            <person name="Wang M."/>
            <person name="Li H."/>
            <person name="Zhang Y."/>
            <person name="Li Z."/>
            <person name="Wang Q."/>
            <person name="Van de Peer Y."/>
            <person name="Marchal K."/>
            <person name="Chen J."/>
        </authorList>
    </citation>
    <scope>NUCLEOTIDE SEQUENCE [LARGE SCALE GENOMIC DNA]</scope>
    <source>
        <tissue evidence="2">Leaf</tissue>
    </source>
</reference>
<evidence type="ECO:0000313" key="3">
    <source>
        <dbReference type="Proteomes" id="UP000607653"/>
    </source>
</evidence>
<accession>A0A822Y7R2</accession>
<protein>
    <submittedName>
        <fullName evidence="2">Uncharacterized protein</fullName>
    </submittedName>
</protein>
<evidence type="ECO:0000256" key="1">
    <source>
        <dbReference type="SAM" id="Phobius"/>
    </source>
</evidence>
<name>A0A822Y7R2_NELNU</name>
<keyword evidence="1" id="KW-0472">Membrane</keyword>
<dbReference type="PANTHER" id="PTHR35514">
    <property type="entry name" value="THYLAKOID LUMENAL 15.0 KDA PROTEIN 2, CHLOROPLASTIC"/>
    <property type="match status" value="1"/>
</dbReference>
<dbReference type="Proteomes" id="UP000607653">
    <property type="component" value="Unassembled WGS sequence"/>
</dbReference>